<dbReference type="InterPro" id="IPR011470">
    <property type="entry name" value="DUF1576"/>
</dbReference>
<reference evidence="2" key="1">
    <citation type="journal article" date="2022" name="J. Anim. Sci.">
        <title>Whole genome sequence analyses-based assessment of virulence potential and antimicrobial susceptibilities and resistance of Enterococcus faecium strains isolated from commercial swine and cattle probiotic products.</title>
        <authorList>
            <person name="Shridhar P.B."/>
            <person name="Amachawadi R.G."/>
            <person name="Tokach M."/>
            <person name="Patel I."/>
            <person name="Gangiredla J."/>
            <person name="Mammel M."/>
            <person name="Nagaraja T.G."/>
        </authorList>
    </citation>
    <scope>NUCLEOTIDE SEQUENCE</scope>
    <source>
        <strain evidence="2">EF215</strain>
    </source>
</reference>
<keyword evidence="1" id="KW-0812">Transmembrane</keyword>
<protein>
    <submittedName>
        <fullName evidence="2">DUF1576 domain-containing protein</fullName>
    </submittedName>
</protein>
<evidence type="ECO:0000313" key="3">
    <source>
        <dbReference type="Proteomes" id="UP001139644"/>
    </source>
</evidence>
<dbReference type="AlphaFoldDB" id="A0A9X1GEY3"/>
<feature type="transmembrane region" description="Helical" evidence="1">
    <location>
        <begin position="103"/>
        <end position="122"/>
    </location>
</feature>
<dbReference type="EMBL" id="JAIFOC010000295">
    <property type="protein sequence ID" value="MBX4223975.1"/>
    <property type="molecule type" value="Genomic_DNA"/>
</dbReference>
<dbReference type="Proteomes" id="UP001139644">
    <property type="component" value="Unassembled WGS sequence"/>
</dbReference>
<feature type="transmembrane region" description="Helical" evidence="1">
    <location>
        <begin position="31"/>
        <end position="53"/>
    </location>
</feature>
<proteinExistence type="predicted"/>
<feature type="transmembrane region" description="Helical" evidence="1">
    <location>
        <begin position="65"/>
        <end position="91"/>
    </location>
</feature>
<dbReference type="Pfam" id="PF07613">
    <property type="entry name" value="DUF1576"/>
    <property type="match status" value="1"/>
</dbReference>
<sequence>KPFSQYIMIGLFGSALSPVVSYITFGMRFPLLVGVLLGNLAGIAIGLLLPPLAAQTLVFHRGFTLYNIGFTSGLIAMAFTAVLRLFSYSIVENTLVSNEYHSPLVWIIFGFFLLTVGFGFYYNSFRLSGIREIFDS</sequence>
<evidence type="ECO:0000256" key="1">
    <source>
        <dbReference type="SAM" id="Phobius"/>
    </source>
</evidence>
<dbReference type="RefSeq" id="WP_220715871.1">
    <property type="nucleotide sequence ID" value="NZ_JAIFOC010000295.1"/>
</dbReference>
<gene>
    <name evidence="2" type="ORF">KYX88_14600</name>
</gene>
<comment type="caution">
    <text evidence="2">The sequence shown here is derived from an EMBL/GenBank/DDBJ whole genome shotgun (WGS) entry which is preliminary data.</text>
</comment>
<keyword evidence="1" id="KW-0472">Membrane</keyword>
<feature type="transmembrane region" description="Helical" evidence="1">
    <location>
        <begin position="7"/>
        <end position="25"/>
    </location>
</feature>
<name>A0A9X1GEY3_ENTFC</name>
<evidence type="ECO:0000313" key="2">
    <source>
        <dbReference type="EMBL" id="MBX4223975.1"/>
    </source>
</evidence>
<feature type="non-terminal residue" evidence="2">
    <location>
        <position position="1"/>
    </location>
</feature>
<accession>A0A9X1GEY3</accession>
<keyword evidence="1" id="KW-1133">Transmembrane helix</keyword>
<organism evidence="2 3">
    <name type="scientific">Enterococcus faecium</name>
    <name type="common">Streptococcus faecium</name>
    <dbReference type="NCBI Taxonomy" id="1352"/>
    <lineage>
        <taxon>Bacteria</taxon>
        <taxon>Bacillati</taxon>
        <taxon>Bacillota</taxon>
        <taxon>Bacilli</taxon>
        <taxon>Lactobacillales</taxon>
        <taxon>Enterococcaceae</taxon>
        <taxon>Enterococcus</taxon>
    </lineage>
</organism>
<feature type="non-terminal residue" evidence="2">
    <location>
        <position position="136"/>
    </location>
</feature>